<reference evidence="9 11" key="2">
    <citation type="submission" date="2016-10" db="EMBL/GenBank/DDBJ databases">
        <authorList>
            <person name="Varghese N."/>
            <person name="Submissions S."/>
        </authorList>
    </citation>
    <scope>NUCLEOTIDE SEQUENCE [LARGE SCALE GENOMIC DNA]</scope>
    <source>
        <strain evidence="9 11">DSM 26291</strain>
    </source>
</reference>
<dbReference type="KEGG" id="msr:AU15_20895"/>
<protein>
    <submittedName>
        <fullName evidence="9">Flippase GtrA (Transmembrane translocase of bactoprenol-linked glucose)</fullName>
    </submittedName>
    <submittedName>
        <fullName evidence="8">Polysaccharide biosynthesis protein GtrA</fullName>
    </submittedName>
</protein>
<evidence type="ECO:0000256" key="5">
    <source>
        <dbReference type="ARBA" id="ARBA00023136"/>
    </source>
</evidence>
<comment type="similarity">
    <text evidence="2">Belongs to the GtrA family.</text>
</comment>
<dbReference type="GO" id="GO:0005886">
    <property type="term" value="C:plasma membrane"/>
    <property type="evidence" value="ECO:0007669"/>
    <property type="project" value="TreeGrafter"/>
</dbReference>
<evidence type="ECO:0000256" key="4">
    <source>
        <dbReference type="ARBA" id="ARBA00022989"/>
    </source>
</evidence>
<keyword evidence="5 6" id="KW-0472">Membrane</keyword>
<evidence type="ECO:0000256" key="1">
    <source>
        <dbReference type="ARBA" id="ARBA00004141"/>
    </source>
</evidence>
<dbReference type="PANTHER" id="PTHR38459">
    <property type="entry name" value="PROPHAGE BACTOPRENOL-LINKED GLUCOSE TRANSLOCASE HOMOLOG"/>
    <property type="match status" value="1"/>
</dbReference>
<evidence type="ECO:0000256" key="6">
    <source>
        <dbReference type="SAM" id="Phobius"/>
    </source>
</evidence>
<accession>W5YV82</accession>
<dbReference type="InterPro" id="IPR007267">
    <property type="entry name" value="GtrA_DPMS_TM"/>
</dbReference>
<feature type="transmembrane region" description="Helical" evidence="6">
    <location>
        <begin position="43"/>
        <end position="60"/>
    </location>
</feature>
<evidence type="ECO:0000259" key="7">
    <source>
        <dbReference type="Pfam" id="PF04138"/>
    </source>
</evidence>
<feature type="transmembrane region" description="Helical" evidence="6">
    <location>
        <begin position="14"/>
        <end position="37"/>
    </location>
</feature>
<reference evidence="8 10" key="1">
    <citation type="journal article" date="2014" name="Genome Announc.">
        <title>Draft Genome Sequences of Marinobacter similis A3d10T and Marinobacter salarius R9SW1T.</title>
        <authorList>
            <person name="Ivanova E.P."/>
            <person name="Ng H.J."/>
            <person name="Webb H.K."/>
            <person name="Feng G."/>
            <person name="Oshima K."/>
            <person name="Hattori M."/>
            <person name="Ohkuma M."/>
            <person name="Sergeev A.F."/>
            <person name="Mikhailov V.V."/>
            <person name="Crawford R.J."/>
            <person name="Sawabe T."/>
        </authorList>
    </citation>
    <scope>NUCLEOTIDE SEQUENCE [LARGE SCALE GENOMIC DNA]</scope>
    <source>
        <strain evidence="10">A3d10 and R9SW1</strain>
        <strain evidence="8">R9SW1</strain>
    </source>
</reference>
<accession>A0A1I4NCK1</accession>
<dbReference type="HOGENOM" id="CLU_083873_6_2_6"/>
<feature type="domain" description="GtrA/DPMS transmembrane" evidence="7">
    <location>
        <begin position="17"/>
        <end position="129"/>
    </location>
</feature>
<evidence type="ECO:0000313" key="9">
    <source>
        <dbReference type="EMBL" id="SFM13020.1"/>
    </source>
</evidence>
<feature type="transmembrane region" description="Helical" evidence="6">
    <location>
        <begin position="80"/>
        <end position="97"/>
    </location>
</feature>
<evidence type="ECO:0000313" key="10">
    <source>
        <dbReference type="Proteomes" id="UP000035081"/>
    </source>
</evidence>
<sequence>MVNSQVSPGIRQQVLGFAAAGGIATAIHWASMAGLVLLGLSPLYATAIGSLCGAVANYLFQRQLAFPNADTHAKTVGRYALSCLLAWITNFILFSFFHQGLSLPVTAAQIVTTTFGALLNFVVYQRLVFHEQT</sequence>
<dbReference type="PANTHER" id="PTHR38459:SF1">
    <property type="entry name" value="PROPHAGE BACTOPRENOL-LINKED GLUCOSE TRANSLOCASE HOMOLOG"/>
    <property type="match status" value="1"/>
</dbReference>
<evidence type="ECO:0000256" key="3">
    <source>
        <dbReference type="ARBA" id="ARBA00022692"/>
    </source>
</evidence>
<dbReference type="GO" id="GO:0000271">
    <property type="term" value="P:polysaccharide biosynthetic process"/>
    <property type="evidence" value="ECO:0007669"/>
    <property type="project" value="InterPro"/>
</dbReference>
<dbReference type="Proteomes" id="UP000035081">
    <property type="component" value="Chromosome"/>
</dbReference>
<proteinExistence type="inferred from homology"/>
<keyword evidence="11" id="KW-1185">Reference proteome</keyword>
<evidence type="ECO:0000256" key="2">
    <source>
        <dbReference type="ARBA" id="ARBA00009399"/>
    </source>
</evidence>
<organism evidence="8 10">
    <name type="scientific">Marinobacter salarius</name>
    <dbReference type="NCBI Taxonomy" id="1420917"/>
    <lineage>
        <taxon>Bacteria</taxon>
        <taxon>Pseudomonadati</taxon>
        <taxon>Pseudomonadota</taxon>
        <taxon>Gammaproteobacteria</taxon>
        <taxon>Pseudomonadales</taxon>
        <taxon>Marinobacteraceae</taxon>
        <taxon>Marinobacter</taxon>
    </lineage>
</organism>
<evidence type="ECO:0000313" key="11">
    <source>
        <dbReference type="Proteomes" id="UP000199211"/>
    </source>
</evidence>
<evidence type="ECO:0000313" key="8">
    <source>
        <dbReference type="EMBL" id="AHI32789.1"/>
    </source>
</evidence>
<dbReference type="Proteomes" id="UP000199211">
    <property type="component" value="Unassembled WGS sequence"/>
</dbReference>
<dbReference type="EMBL" id="CP007152">
    <property type="protein sequence ID" value="AHI32789.1"/>
    <property type="molecule type" value="Genomic_DNA"/>
</dbReference>
<feature type="transmembrane region" description="Helical" evidence="6">
    <location>
        <begin position="103"/>
        <end position="124"/>
    </location>
</feature>
<dbReference type="EMBL" id="FOTV01000033">
    <property type="protein sequence ID" value="SFM13020.1"/>
    <property type="molecule type" value="Genomic_DNA"/>
</dbReference>
<dbReference type="AlphaFoldDB" id="W5YV82"/>
<name>W5YV82_9GAMM</name>
<keyword evidence="3 6" id="KW-0812">Transmembrane</keyword>
<keyword evidence="4 6" id="KW-1133">Transmembrane helix</keyword>
<gene>
    <name evidence="8" type="ORF">AU15_20895</name>
    <name evidence="9" type="ORF">SAMN04487868_13319</name>
</gene>
<dbReference type="InterPro" id="IPR051401">
    <property type="entry name" value="GtrA_CellWall_Glycosyl"/>
</dbReference>
<dbReference type="RefSeq" id="WP_041336067.1">
    <property type="nucleotide sequence ID" value="NZ_DCAM01000067.1"/>
</dbReference>
<comment type="subcellular location">
    <subcellularLocation>
        <location evidence="1">Membrane</location>
        <topology evidence="1">Multi-pass membrane protein</topology>
    </subcellularLocation>
</comment>
<dbReference type="Pfam" id="PF04138">
    <property type="entry name" value="GtrA_DPMS_TM"/>
    <property type="match status" value="1"/>
</dbReference>